<name>A0ABR3UMW3_9PLEO</name>
<sequence length="500" mass="57499">MENMDASPEAQPCRSFAECMLAFEDLKFKTEGIITIELNDLEKLLNTMRGTLDEVATKKATVWVQQLTHMRTRTSYFEQNVDGNETLSQAETRLSRESLPPCTCHHASDLMIDDLQIRIADQVLFTMEAFWKNRPTDIEELKLARQKMDECMYDFNKLSAEYTKISRALEDAERKKEDLEIRLAASENNATNREKLLSDKYRELERDYYRKVQKLVESRVHDEKARFAGRLEDLEAKALRYAKLLDENKLLEAKILQGDREQVLLKRVKLEVEKKYRDRDDEARAFKEGYDQISNDIQMLQIEKAVLQADYDGLKGEQERWSKEHTSSSDLCRVDQPAVPSPHTSAGPAFDRQTAELQHLTSLITIWQATLHNVTAERNGSINRKKMLEEKIREAKQHLKKLKRAPSSKFHRGSDTRSTPRNPRTEKQVIMNGIADGQKVGPSSVSSLAIRQKPRIAAEAFPALSSTAVKTVPPNNWKSLRLVDMPKEQEPDMQKGQIGH</sequence>
<protein>
    <submittedName>
        <fullName evidence="3">Uncharacterized protein</fullName>
    </submittedName>
</protein>
<reference evidence="3 4" key="1">
    <citation type="submission" date="2024-09" db="EMBL/GenBank/DDBJ databases">
        <title>T2T genomes of carrot and Alternaria dauci and their utility for understanding host-pathogen interaction during carrot leaf blight disease.</title>
        <authorList>
            <person name="Liu W."/>
            <person name="Xu S."/>
            <person name="Ou C."/>
            <person name="Liu X."/>
            <person name="Zhuang F."/>
            <person name="Deng X.W."/>
        </authorList>
    </citation>
    <scope>NUCLEOTIDE SEQUENCE [LARGE SCALE GENOMIC DNA]</scope>
    <source>
        <strain evidence="3 4">A2016</strain>
    </source>
</reference>
<dbReference type="GeneID" id="96084740"/>
<organism evidence="3 4">
    <name type="scientific">Alternaria dauci</name>
    <dbReference type="NCBI Taxonomy" id="48095"/>
    <lineage>
        <taxon>Eukaryota</taxon>
        <taxon>Fungi</taxon>
        <taxon>Dikarya</taxon>
        <taxon>Ascomycota</taxon>
        <taxon>Pezizomycotina</taxon>
        <taxon>Dothideomycetes</taxon>
        <taxon>Pleosporomycetidae</taxon>
        <taxon>Pleosporales</taxon>
        <taxon>Pleosporineae</taxon>
        <taxon>Pleosporaceae</taxon>
        <taxon>Alternaria</taxon>
        <taxon>Alternaria sect. Porri</taxon>
    </lineage>
</organism>
<feature type="region of interest" description="Disordered" evidence="2">
    <location>
        <begin position="323"/>
        <end position="346"/>
    </location>
</feature>
<evidence type="ECO:0000256" key="2">
    <source>
        <dbReference type="SAM" id="MobiDB-lite"/>
    </source>
</evidence>
<feature type="compositionally biased region" description="Basic residues" evidence="2">
    <location>
        <begin position="398"/>
        <end position="411"/>
    </location>
</feature>
<feature type="coiled-coil region" evidence="1">
    <location>
        <begin position="155"/>
        <end position="207"/>
    </location>
</feature>
<comment type="caution">
    <text evidence="3">The sequence shown here is derived from an EMBL/GenBank/DDBJ whole genome shotgun (WGS) entry which is preliminary data.</text>
</comment>
<dbReference type="Proteomes" id="UP001578633">
    <property type="component" value="Chromosome 3"/>
</dbReference>
<keyword evidence="1" id="KW-0175">Coiled coil</keyword>
<evidence type="ECO:0000313" key="3">
    <source>
        <dbReference type="EMBL" id="KAL1797812.1"/>
    </source>
</evidence>
<feature type="region of interest" description="Disordered" evidence="2">
    <location>
        <begin position="481"/>
        <end position="500"/>
    </location>
</feature>
<dbReference type="EMBL" id="JBHGVX010000003">
    <property type="protein sequence ID" value="KAL1797812.1"/>
    <property type="molecule type" value="Genomic_DNA"/>
</dbReference>
<dbReference type="RefSeq" id="XP_069308396.1">
    <property type="nucleotide sequence ID" value="XM_069450620.1"/>
</dbReference>
<gene>
    <name evidence="3" type="ORF">ACET3X_004418</name>
</gene>
<feature type="coiled-coil region" evidence="1">
    <location>
        <begin position="290"/>
        <end position="317"/>
    </location>
</feature>
<feature type="region of interest" description="Disordered" evidence="2">
    <location>
        <begin position="398"/>
        <end position="425"/>
    </location>
</feature>
<keyword evidence="4" id="KW-1185">Reference proteome</keyword>
<accession>A0ABR3UMW3</accession>
<evidence type="ECO:0000256" key="1">
    <source>
        <dbReference type="SAM" id="Coils"/>
    </source>
</evidence>
<proteinExistence type="predicted"/>
<evidence type="ECO:0000313" key="4">
    <source>
        <dbReference type="Proteomes" id="UP001578633"/>
    </source>
</evidence>
<feature type="compositionally biased region" description="Basic and acidic residues" evidence="2">
    <location>
        <begin position="484"/>
        <end position="493"/>
    </location>
</feature>